<evidence type="ECO:0000256" key="1">
    <source>
        <dbReference type="ARBA" id="ARBA00023002"/>
    </source>
</evidence>
<dbReference type="PANTHER" id="PTHR43625">
    <property type="entry name" value="AFLATOXIN B1 ALDEHYDE REDUCTASE"/>
    <property type="match status" value="1"/>
</dbReference>
<dbReference type="Pfam" id="PF00248">
    <property type="entry name" value="Aldo_ket_red"/>
    <property type="match status" value="1"/>
</dbReference>
<dbReference type="AlphaFoldDB" id="A0AA37UDE9"/>
<dbReference type="InterPro" id="IPR050791">
    <property type="entry name" value="Aldo-Keto_reductase"/>
</dbReference>
<organism evidence="3 4">
    <name type="scientific">Arenivirga flava</name>
    <dbReference type="NCBI Taxonomy" id="1930060"/>
    <lineage>
        <taxon>Bacteria</taxon>
        <taxon>Bacillati</taxon>
        <taxon>Actinomycetota</taxon>
        <taxon>Actinomycetes</taxon>
        <taxon>Micrococcales</taxon>
        <taxon>Microbacteriaceae</taxon>
        <taxon>Arenivirga</taxon>
    </lineage>
</organism>
<dbReference type="Proteomes" id="UP001157160">
    <property type="component" value="Unassembled WGS sequence"/>
</dbReference>
<gene>
    <name evidence="3" type="ORF">GCM10025874_11480</name>
</gene>
<dbReference type="GO" id="GO:0005737">
    <property type="term" value="C:cytoplasm"/>
    <property type="evidence" value="ECO:0007669"/>
    <property type="project" value="TreeGrafter"/>
</dbReference>
<keyword evidence="1" id="KW-0560">Oxidoreductase</keyword>
<protein>
    <submittedName>
        <fullName evidence="3">Oxidoreductase</fullName>
    </submittedName>
</protein>
<dbReference type="Gene3D" id="3.20.20.100">
    <property type="entry name" value="NADP-dependent oxidoreductase domain"/>
    <property type="match status" value="1"/>
</dbReference>
<comment type="caution">
    <text evidence="3">The sequence shown here is derived from an EMBL/GenBank/DDBJ whole genome shotgun (WGS) entry which is preliminary data.</text>
</comment>
<accession>A0AA37UDE9</accession>
<evidence type="ECO:0000259" key="2">
    <source>
        <dbReference type="Pfam" id="PF00248"/>
    </source>
</evidence>
<proteinExistence type="predicted"/>
<evidence type="ECO:0000313" key="4">
    <source>
        <dbReference type="Proteomes" id="UP001157160"/>
    </source>
</evidence>
<name>A0AA37UDE9_9MICO</name>
<keyword evidence="4" id="KW-1185">Reference proteome</keyword>
<sequence length="341" mass="36011">MPTTVTAPAVPIADGIELSAIGYGAMSLAGVYGAIEEADAQRLLDGLLERGVTHLDTANVYGQGASEQVLGRFLARTGQRDRFAIASKVGIVQGGGIGKRGVRGDREHIREQIDGSLSRLGVDALDLYYLHRPDPSVPVEESVAALAELVEEGKVRSIGLSEVTGEELRRAHAVHPIAAVQSEWSLVSRDVERYVIPAAIELGVAFVAYSPVSRGLLTDRFDAEISALGGSRRNFPRFDASNLPGNLAVAERLRAVAGRIGAPLATVAVAWLEHRAAEAGLRLVAIPGTRSLAHLDESIAAASLRLDAEQLAELEAVAAEISGPRTFDPLWVSGGREGLIG</sequence>
<dbReference type="InterPro" id="IPR023210">
    <property type="entry name" value="NADP_OxRdtase_dom"/>
</dbReference>
<dbReference type="SUPFAM" id="SSF51430">
    <property type="entry name" value="NAD(P)-linked oxidoreductase"/>
    <property type="match status" value="1"/>
</dbReference>
<dbReference type="PANTHER" id="PTHR43625:SF40">
    <property type="entry name" value="ALDO-KETO REDUCTASE YAKC [NADP(+)]"/>
    <property type="match status" value="1"/>
</dbReference>
<dbReference type="InterPro" id="IPR036812">
    <property type="entry name" value="NAD(P)_OxRdtase_dom_sf"/>
</dbReference>
<dbReference type="GO" id="GO:0016491">
    <property type="term" value="F:oxidoreductase activity"/>
    <property type="evidence" value="ECO:0007669"/>
    <property type="project" value="UniProtKB-KW"/>
</dbReference>
<reference evidence="3 4" key="1">
    <citation type="journal article" date="2014" name="Int. J. Syst. Evol. Microbiol.">
        <title>Complete genome sequence of Corynebacterium casei LMG S-19264T (=DSM 44701T), isolated from a smear-ripened cheese.</title>
        <authorList>
            <consortium name="US DOE Joint Genome Institute (JGI-PGF)"/>
            <person name="Walter F."/>
            <person name="Albersmeier A."/>
            <person name="Kalinowski J."/>
            <person name="Ruckert C."/>
        </authorList>
    </citation>
    <scope>NUCLEOTIDE SEQUENCE [LARGE SCALE GENOMIC DNA]</scope>
    <source>
        <strain evidence="3 4">NBRC 112289</strain>
    </source>
</reference>
<evidence type="ECO:0000313" key="3">
    <source>
        <dbReference type="EMBL" id="GMA27895.1"/>
    </source>
</evidence>
<dbReference type="EMBL" id="BSUL01000001">
    <property type="protein sequence ID" value="GMA27895.1"/>
    <property type="molecule type" value="Genomic_DNA"/>
</dbReference>
<feature type="domain" description="NADP-dependent oxidoreductase" evidence="2">
    <location>
        <begin position="20"/>
        <end position="317"/>
    </location>
</feature>
<dbReference type="RefSeq" id="WP_284230875.1">
    <property type="nucleotide sequence ID" value="NZ_BSUL01000001.1"/>
</dbReference>